<name>A0A6L7HS51_9GAMM</name>
<dbReference type="EMBL" id="WRPA01000001">
    <property type="protein sequence ID" value="MXR67076.1"/>
    <property type="molecule type" value="Genomic_DNA"/>
</dbReference>
<protein>
    <submittedName>
        <fullName evidence="3">Uncharacterized protein</fullName>
    </submittedName>
</protein>
<feature type="signal peptide" evidence="2">
    <location>
        <begin position="1"/>
        <end position="19"/>
    </location>
</feature>
<dbReference type="AlphaFoldDB" id="A0A6L7HS51"/>
<feature type="region of interest" description="Disordered" evidence="1">
    <location>
        <begin position="57"/>
        <end position="80"/>
    </location>
</feature>
<evidence type="ECO:0000256" key="1">
    <source>
        <dbReference type="SAM" id="MobiDB-lite"/>
    </source>
</evidence>
<accession>A0A6L7HS51</accession>
<gene>
    <name evidence="3" type="ORF">GNT65_00020</name>
</gene>
<feature type="chain" id="PRO_5026668943" evidence="2">
    <location>
        <begin position="20"/>
        <end position="124"/>
    </location>
</feature>
<keyword evidence="2" id="KW-0732">Signal</keyword>
<proteinExistence type="predicted"/>
<evidence type="ECO:0000313" key="3">
    <source>
        <dbReference type="EMBL" id="MXR67076.1"/>
    </source>
</evidence>
<keyword evidence="4" id="KW-1185">Reference proteome</keyword>
<reference evidence="3 4" key="1">
    <citation type="submission" date="2019-12" db="EMBL/GenBank/DDBJ databases">
        <title>Shewanella insulae sp. nov., isolated from a tidal flat.</title>
        <authorList>
            <person name="Yoon J.-H."/>
        </authorList>
    </citation>
    <scope>NUCLEOTIDE SEQUENCE [LARGE SCALE GENOMIC DNA]</scope>
    <source>
        <strain evidence="3 4">JBTF-M18</strain>
    </source>
</reference>
<dbReference type="RefSeq" id="WP_041511511.1">
    <property type="nucleotide sequence ID" value="NZ_WRPA01000001.1"/>
</dbReference>
<evidence type="ECO:0000256" key="2">
    <source>
        <dbReference type="SAM" id="SignalP"/>
    </source>
</evidence>
<organism evidence="3 4">
    <name type="scientific">Shewanella insulae</name>
    <dbReference type="NCBI Taxonomy" id="2681496"/>
    <lineage>
        <taxon>Bacteria</taxon>
        <taxon>Pseudomonadati</taxon>
        <taxon>Pseudomonadota</taxon>
        <taxon>Gammaproteobacteria</taxon>
        <taxon>Alteromonadales</taxon>
        <taxon>Shewanellaceae</taxon>
        <taxon>Shewanella</taxon>
    </lineage>
</organism>
<comment type="caution">
    <text evidence="3">The sequence shown here is derived from an EMBL/GenBank/DDBJ whole genome shotgun (WGS) entry which is preliminary data.</text>
</comment>
<dbReference type="Proteomes" id="UP000474778">
    <property type="component" value="Unassembled WGS sequence"/>
</dbReference>
<evidence type="ECO:0000313" key="4">
    <source>
        <dbReference type="Proteomes" id="UP000474778"/>
    </source>
</evidence>
<sequence>MKVKFTFLCVFLFPLSAIGAADSEIEQLENRVHELKIKAERAQAEYLNAKSELERLQKSKATNKKTDYEKSDTPPTSVFNNKRMWNPERILWENKFFKCGNYLADGRCEYVVEMKNVRITLDKD</sequence>